<keyword evidence="1" id="KW-0732">Signal</keyword>
<proteinExistence type="predicted"/>
<name>A0AAV4ARZ3_9GAST</name>
<keyword evidence="3" id="KW-1185">Reference proteome</keyword>
<evidence type="ECO:0000313" key="3">
    <source>
        <dbReference type="Proteomes" id="UP000735302"/>
    </source>
</evidence>
<dbReference type="Proteomes" id="UP000735302">
    <property type="component" value="Unassembled WGS sequence"/>
</dbReference>
<feature type="chain" id="PRO_5043427758" evidence="1">
    <location>
        <begin position="24"/>
        <end position="92"/>
    </location>
</feature>
<gene>
    <name evidence="2" type="ORF">PoB_003609300</name>
</gene>
<evidence type="ECO:0000313" key="2">
    <source>
        <dbReference type="EMBL" id="GFO09588.1"/>
    </source>
</evidence>
<organism evidence="2 3">
    <name type="scientific">Plakobranchus ocellatus</name>
    <dbReference type="NCBI Taxonomy" id="259542"/>
    <lineage>
        <taxon>Eukaryota</taxon>
        <taxon>Metazoa</taxon>
        <taxon>Spiralia</taxon>
        <taxon>Lophotrochozoa</taxon>
        <taxon>Mollusca</taxon>
        <taxon>Gastropoda</taxon>
        <taxon>Heterobranchia</taxon>
        <taxon>Euthyneura</taxon>
        <taxon>Panpulmonata</taxon>
        <taxon>Sacoglossa</taxon>
        <taxon>Placobranchoidea</taxon>
        <taxon>Plakobranchidae</taxon>
        <taxon>Plakobranchus</taxon>
    </lineage>
</organism>
<feature type="signal peptide" evidence="1">
    <location>
        <begin position="1"/>
        <end position="23"/>
    </location>
</feature>
<reference evidence="2 3" key="1">
    <citation type="journal article" date="2021" name="Elife">
        <title>Chloroplast acquisition without the gene transfer in kleptoplastic sea slugs, Plakobranchus ocellatus.</title>
        <authorList>
            <person name="Maeda T."/>
            <person name="Takahashi S."/>
            <person name="Yoshida T."/>
            <person name="Shimamura S."/>
            <person name="Takaki Y."/>
            <person name="Nagai Y."/>
            <person name="Toyoda A."/>
            <person name="Suzuki Y."/>
            <person name="Arimoto A."/>
            <person name="Ishii H."/>
            <person name="Satoh N."/>
            <person name="Nishiyama T."/>
            <person name="Hasebe M."/>
            <person name="Maruyama T."/>
            <person name="Minagawa J."/>
            <person name="Obokata J."/>
            <person name="Shigenobu S."/>
        </authorList>
    </citation>
    <scope>NUCLEOTIDE SEQUENCE [LARGE SCALE GENOMIC DNA]</scope>
</reference>
<accession>A0AAV4ARZ3</accession>
<dbReference type="AlphaFoldDB" id="A0AAV4ARZ3"/>
<evidence type="ECO:0000256" key="1">
    <source>
        <dbReference type="SAM" id="SignalP"/>
    </source>
</evidence>
<comment type="caution">
    <text evidence="2">The sequence shown here is derived from an EMBL/GenBank/DDBJ whole genome shotgun (WGS) entry which is preliminary data.</text>
</comment>
<sequence>MRIVIATMLMAFCLLTLLGNTEGLGIRRDCNQLVRCLMDPCLNSPCGAFETCTSCNCAPVCSGDPPLPRMQRQDLSDLWDFPLAKKPRKDDD</sequence>
<dbReference type="EMBL" id="BLXT01004113">
    <property type="protein sequence ID" value="GFO09588.1"/>
    <property type="molecule type" value="Genomic_DNA"/>
</dbReference>
<protein>
    <submittedName>
        <fullName evidence="2">Uncharacterized protein</fullName>
    </submittedName>
</protein>